<organism evidence="13 14">
    <name type="scientific">Paenibacillus sediminis</name>
    <dbReference type="NCBI Taxonomy" id="664909"/>
    <lineage>
        <taxon>Bacteria</taxon>
        <taxon>Bacillati</taxon>
        <taxon>Bacillota</taxon>
        <taxon>Bacilli</taxon>
        <taxon>Bacillales</taxon>
        <taxon>Paenibacillaceae</taxon>
        <taxon>Paenibacillus</taxon>
    </lineage>
</organism>
<feature type="region of interest" description="Disordered" evidence="12">
    <location>
        <begin position="578"/>
        <end position="612"/>
    </location>
</feature>
<dbReference type="Gene3D" id="1.20.1270.10">
    <property type="match status" value="1"/>
</dbReference>
<dbReference type="PANTHER" id="PTHR19375">
    <property type="entry name" value="HEAT SHOCK PROTEIN 70KDA"/>
    <property type="match status" value="1"/>
</dbReference>
<keyword evidence="8 9" id="KW-0143">Chaperone</keyword>
<comment type="function">
    <text evidence="1 9">Acts as a chaperone.</text>
</comment>
<evidence type="ECO:0000313" key="14">
    <source>
        <dbReference type="Proteomes" id="UP001519273"/>
    </source>
</evidence>
<comment type="induction">
    <text evidence="9">By stress conditions e.g. heat shock.</text>
</comment>
<dbReference type="EMBL" id="JAGGKP010000001">
    <property type="protein sequence ID" value="MBP1935376.1"/>
    <property type="molecule type" value="Genomic_DNA"/>
</dbReference>
<dbReference type="PROSITE" id="PS00297">
    <property type="entry name" value="HSP70_1"/>
    <property type="match status" value="1"/>
</dbReference>
<dbReference type="InterPro" id="IPR029047">
    <property type="entry name" value="HSP70_peptide-bd_sf"/>
</dbReference>
<keyword evidence="5 9" id="KW-0547">Nucleotide-binding</keyword>
<evidence type="ECO:0000256" key="2">
    <source>
        <dbReference type="ARBA" id="ARBA00007381"/>
    </source>
</evidence>
<evidence type="ECO:0000256" key="10">
    <source>
        <dbReference type="RuleBase" id="RU003322"/>
    </source>
</evidence>
<dbReference type="NCBIfam" id="TIGR02350">
    <property type="entry name" value="prok_dnaK"/>
    <property type="match status" value="1"/>
</dbReference>
<sequence length="612" mass="65622">MSKVIGIDLGTTNSCVAVMEGGEAVVIPNPEGGRTTPSVVGFKKDGERIVGETAKRQAITNPDRTIISIKRHMGTNHKVVIDGKEYTPQEISAMILQKLKADAEAYLGQPVTQAVITVPAYFNDSQRQATKDAGKIAGLEVLRIVNEPTAAALAYGLDKSEDQTILVYDLGGGTFDVSILELGDGFFEVKATSGDNHLGGDDFDQVIIDYLVAEFKKDQGVDLSKDKAAIQRLKDAAEKAKKELSGVLTTTISLPFITVVDGVPQHLEVNLTRAKFEELSAHLVERTLGPTRRALSDAGLTPDDIDKVVLVGGSTRIPAVQEAIKKVLGKEPHKGVNPDEVVALGAAVQAGVLTGDVKDVVLLDVTPLSLGIETAGGVFTKMIERNTTIPTSKSQIFSTYADNQPSVEIHVLQGEREMAAGNKTLGRFMLGDIPPAPRGVPQIEVTFDIDANGIVNVSATDKGTGKSQKITITSSSGLTDEEIERMMKDAELHAEEDRKRKELVEAKNTADQLVYSVEKTIKDLEGKVDASEVEKANEAKEKVKKAIESDNIEEIKSATEELTQIAQQLSVKLYEQAAQAEQAGDAAQGGAGQKENVVDADYEVVDEDKKQG</sequence>
<comment type="caution">
    <text evidence="13">The sequence shown here is derived from an EMBL/GenBank/DDBJ whole genome shotgun (WGS) entry which is preliminary data.</text>
</comment>
<gene>
    <name evidence="9" type="primary">dnaK</name>
    <name evidence="13" type="ORF">J2Z20_000237</name>
</gene>
<protein>
    <recommendedName>
        <fullName evidence="3 9">Chaperone protein DnaK</fullName>
    </recommendedName>
    <alternativeName>
        <fullName evidence="9">HSP70</fullName>
    </alternativeName>
    <alternativeName>
        <fullName evidence="9">Heat shock 70 kDa protein</fullName>
    </alternativeName>
    <alternativeName>
        <fullName evidence="9">Heat shock protein 70</fullName>
    </alternativeName>
</protein>
<keyword evidence="11" id="KW-0175">Coiled coil</keyword>
<keyword evidence="4 9" id="KW-0597">Phosphoprotein</keyword>
<evidence type="ECO:0000313" key="13">
    <source>
        <dbReference type="EMBL" id="MBP1935376.1"/>
    </source>
</evidence>
<dbReference type="SUPFAM" id="SSF100934">
    <property type="entry name" value="Heat shock protein 70kD (HSP70), C-terminal subdomain"/>
    <property type="match status" value="1"/>
</dbReference>
<name>A0ABS4GYS2_9BACL</name>
<keyword evidence="6 9" id="KW-0067">ATP-binding</keyword>
<accession>A0ABS4GYS2</accession>
<evidence type="ECO:0000256" key="11">
    <source>
        <dbReference type="SAM" id="Coils"/>
    </source>
</evidence>
<comment type="similarity">
    <text evidence="2 9 10">Belongs to the heat shock protein 70 family.</text>
</comment>
<evidence type="ECO:0000256" key="4">
    <source>
        <dbReference type="ARBA" id="ARBA00022553"/>
    </source>
</evidence>
<dbReference type="NCBIfam" id="NF001413">
    <property type="entry name" value="PRK00290.1"/>
    <property type="match status" value="1"/>
</dbReference>
<evidence type="ECO:0000256" key="3">
    <source>
        <dbReference type="ARBA" id="ARBA00014415"/>
    </source>
</evidence>
<evidence type="ECO:0000256" key="5">
    <source>
        <dbReference type="ARBA" id="ARBA00022741"/>
    </source>
</evidence>
<evidence type="ECO:0000256" key="7">
    <source>
        <dbReference type="ARBA" id="ARBA00023016"/>
    </source>
</evidence>
<dbReference type="PROSITE" id="PS00329">
    <property type="entry name" value="HSP70_2"/>
    <property type="match status" value="1"/>
</dbReference>
<dbReference type="Gene3D" id="3.30.420.40">
    <property type="match status" value="2"/>
</dbReference>
<dbReference type="PRINTS" id="PR00301">
    <property type="entry name" value="HEATSHOCK70"/>
</dbReference>
<evidence type="ECO:0000256" key="8">
    <source>
        <dbReference type="ARBA" id="ARBA00023186"/>
    </source>
</evidence>
<evidence type="ECO:0000256" key="6">
    <source>
        <dbReference type="ARBA" id="ARBA00022840"/>
    </source>
</evidence>
<evidence type="ECO:0000256" key="12">
    <source>
        <dbReference type="SAM" id="MobiDB-lite"/>
    </source>
</evidence>
<dbReference type="InterPro" id="IPR029048">
    <property type="entry name" value="HSP70_C_sf"/>
</dbReference>
<feature type="modified residue" description="Phosphothreonine; by autocatalysis" evidence="9">
    <location>
        <position position="174"/>
    </location>
</feature>
<dbReference type="SUPFAM" id="SSF100920">
    <property type="entry name" value="Heat shock protein 70kD (HSP70), peptide-binding domain"/>
    <property type="match status" value="1"/>
</dbReference>
<feature type="coiled-coil region" evidence="11">
    <location>
        <begin position="223"/>
        <end position="250"/>
    </location>
</feature>
<dbReference type="Proteomes" id="UP001519273">
    <property type="component" value="Unassembled WGS sequence"/>
</dbReference>
<evidence type="ECO:0000256" key="1">
    <source>
        <dbReference type="ARBA" id="ARBA00002290"/>
    </source>
</evidence>
<reference evidence="13 14" key="1">
    <citation type="submission" date="2021-03" db="EMBL/GenBank/DDBJ databases">
        <title>Genomic Encyclopedia of Type Strains, Phase IV (KMG-IV): sequencing the most valuable type-strain genomes for metagenomic binning, comparative biology and taxonomic classification.</title>
        <authorList>
            <person name="Goeker M."/>
        </authorList>
    </citation>
    <scope>NUCLEOTIDE SEQUENCE [LARGE SCALE GENOMIC DNA]</scope>
    <source>
        <strain evidence="13 14">DSM 23491</strain>
    </source>
</reference>
<dbReference type="SUPFAM" id="SSF53067">
    <property type="entry name" value="Actin-like ATPase domain"/>
    <property type="match status" value="2"/>
</dbReference>
<feature type="coiled-coil region" evidence="11">
    <location>
        <begin position="487"/>
        <end position="553"/>
    </location>
</feature>
<keyword evidence="14" id="KW-1185">Reference proteome</keyword>
<dbReference type="Gene3D" id="2.60.34.10">
    <property type="entry name" value="Substrate Binding Domain Of DNAk, Chain A, domain 1"/>
    <property type="match status" value="1"/>
</dbReference>
<dbReference type="CDD" id="cd10234">
    <property type="entry name" value="ASKHA_NBD_HSP70_DnaK-like"/>
    <property type="match status" value="1"/>
</dbReference>
<proteinExistence type="evidence at transcript level"/>
<evidence type="ECO:0000256" key="9">
    <source>
        <dbReference type="HAMAP-Rule" id="MF_00332"/>
    </source>
</evidence>
<dbReference type="InterPro" id="IPR018181">
    <property type="entry name" value="Heat_shock_70_CS"/>
</dbReference>
<dbReference type="Gene3D" id="3.90.640.10">
    <property type="entry name" value="Actin, Chain A, domain 4"/>
    <property type="match status" value="1"/>
</dbReference>
<dbReference type="InterPro" id="IPR012725">
    <property type="entry name" value="Chaperone_DnaK"/>
</dbReference>
<dbReference type="RefSeq" id="WP_209844568.1">
    <property type="nucleotide sequence ID" value="NZ_CBCRVE010000001.1"/>
</dbReference>
<dbReference type="HAMAP" id="MF_00332">
    <property type="entry name" value="DnaK"/>
    <property type="match status" value="1"/>
</dbReference>
<dbReference type="InterPro" id="IPR043129">
    <property type="entry name" value="ATPase_NBD"/>
</dbReference>
<dbReference type="Pfam" id="PF00012">
    <property type="entry name" value="HSP70"/>
    <property type="match status" value="1"/>
</dbReference>
<dbReference type="PROSITE" id="PS01036">
    <property type="entry name" value="HSP70_3"/>
    <property type="match status" value="1"/>
</dbReference>
<keyword evidence="7 9" id="KW-0346">Stress response</keyword>
<dbReference type="InterPro" id="IPR013126">
    <property type="entry name" value="Hsp_70_fam"/>
</dbReference>